<gene>
    <name evidence="1" type="ORF">J1TS3_36940</name>
</gene>
<dbReference type="Proteomes" id="UP000680279">
    <property type="component" value="Unassembled WGS sequence"/>
</dbReference>
<accession>A0ABQ4KBL4</accession>
<dbReference type="EMBL" id="BOQT01000018">
    <property type="protein sequence ID" value="GIN22560.1"/>
    <property type="molecule type" value="Genomic_DNA"/>
</dbReference>
<protein>
    <submittedName>
        <fullName evidence="1">Uncharacterized protein</fullName>
    </submittedName>
</protein>
<dbReference type="RefSeq" id="WP_212963678.1">
    <property type="nucleotide sequence ID" value="NZ_BOQT01000018.1"/>
</dbReference>
<evidence type="ECO:0000313" key="1">
    <source>
        <dbReference type="EMBL" id="GIN22560.1"/>
    </source>
</evidence>
<proteinExistence type="predicted"/>
<comment type="caution">
    <text evidence="1">The sequence shown here is derived from an EMBL/GenBank/DDBJ whole genome shotgun (WGS) entry which is preliminary data.</text>
</comment>
<reference evidence="1 2" key="1">
    <citation type="submission" date="2021-03" db="EMBL/GenBank/DDBJ databases">
        <title>Antimicrobial resistance genes in bacteria isolated from Japanese honey, and their potential for conferring macrolide and lincosamide resistance in the American foulbrood pathogen Paenibacillus larvae.</title>
        <authorList>
            <person name="Okamoto M."/>
            <person name="Kumagai M."/>
            <person name="Kanamori H."/>
            <person name="Takamatsu D."/>
        </authorList>
    </citation>
    <scope>NUCLEOTIDE SEQUENCE [LARGE SCALE GENOMIC DNA]</scope>
    <source>
        <strain evidence="1 2">J1TS3</strain>
    </source>
</reference>
<evidence type="ECO:0000313" key="2">
    <source>
        <dbReference type="Proteomes" id="UP000680279"/>
    </source>
</evidence>
<name>A0ABQ4KBL4_9BACI</name>
<keyword evidence="2" id="KW-1185">Reference proteome</keyword>
<sequence>MKDGKFELKDLTPDEKVGALAALLISKKLITGKELSTVLNEVLDDKNEKLQKEFDENPGYKFLFDMLNTK</sequence>
<organism evidence="1 2">
    <name type="scientific">Siminovitchia fordii</name>
    <dbReference type="NCBI Taxonomy" id="254759"/>
    <lineage>
        <taxon>Bacteria</taxon>
        <taxon>Bacillati</taxon>
        <taxon>Bacillota</taxon>
        <taxon>Bacilli</taxon>
        <taxon>Bacillales</taxon>
        <taxon>Bacillaceae</taxon>
        <taxon>Siminovitchia</taxon>
    </lineage>
</organism>